<evidence type="ECO:0008006" key="3">
    <source>
        <dbReference type="Google" id="ProtNLM"/>
    </source>
</evidence>
<dbReference type="GO" id="GO:0003676">
    <property type="term" value="F:nucleic acid binding"/>
    <property type="evidence" value="ECO:0007669"/>
    <property type="project" value="InterPro"/>
</dbReference>
<reference evidence="2" key="2">
    <citation type="submission" date="2015-01" db="EMBL/GenBank/DDBJ databases">
        <title>Evolutionary Origins and Diversification of the Mycorrhizal Mutualists.</title>
        <authorList>
            <consortium name="DOE Joint Genome Institute"/>
            <consortium name="Mycorrhizal Genomics Consortium"/>
            <person name="Kohler A."/>
            <person name="Kuo A."/>
            <person name="Nagy L.G."/>
            <person name="Floudas D."/>
            <person name="Copeland A."/>
            <person name="Barry K.W."/>
            <person name="Cichocki N."/>
            <person name="Veneault-Fourrey C."/>
            <person name="LaButti K."/>
            <person name="Lindquist E.A."/>
            <person name="Lipzen A."/>
            <person name="Lundell T."/>
            <person name="Morin E."/>
            <person name="Murat C."/>
            <person name="Riley R."/>
            <person name="Ohm R."/>
            <person name="Sun H."/>
            <person name="Tunlid A."/>
            <person name="Henrissat B."/>
            <person name="Grigoriev I.V."/>
            <person name="Hibbett D.S."/>
            <person name="Martin F."/>
        </authorList>
    </citation>
    <scope>NUCLEOTIDE SEQUENCE [LARGE SCALE GENOMIC DNA]</scope>
    <source>
        <strain evidence="2">Ve08.2h10</strain>
    </source>
</reference>
<keyword evidence="2" id="KW-1185">Reference proteome</keyword>
<name>A0A0D0D417_9AGAM</name>
<protein>
    <recommendedName>
        <fullName evidence="3">Tc1-like transposase DDE domain-containing protein</fullName>
    </recommendedName>
</protein>
<dbReference type="EMBL" id="KN825409">
    <property type="protein sequence ID" value="KIK91252.1"/>
    <property type="molecule type" value="Genomic_DNA"/>
</dbReference>
<dbReference type="Gene3D" id="3.30.420.10">
    <property type="entry name" value="Ribonuclease H-like superfamily/Ribonuclease H"/>
    <property type="match status" value="1"/>
</dbReference>
<dbReference type="InterPro" id="IPR036397">
    <property type="entry name" value="RNaseH_sf"/>
</dbReference>
<organism evidence="1 2">
    <name type="scientific">Paxillus rubicundulus Ve08.2h10</name>
    <dbReference type="NCBI Taxonomy" id="930991"/>
    <lineage>
        <taxon>Eukaryota</taxon>
        <taxon>Fungi</taxon>
        <taxon>Dikarya</taxon>
        <taxon>Basidiomycota</taxon>
        <taxon>Agaricomycotina</taxon>
        <taxon>Agaricomycetes</taxon>
        <taxon>Agaricomycetidae</taxon>
        <taxon>Boletales</taxon>
        <taxon>Paxilineae</taxon>
        <taxon>Paxillaceae</taxon>
        <taxon>Paxillus</taxon>
    </lineage>
</organism>
<dbReference type="Proteomes" id="UP000054538">
    <property type="component" value="Unassembled WGS sequence"/>
</dbReference>
<dbReference type="STRING" id="930991.A0A0D0D417"/>
<sequence>LIYLPLYSPNYNPIKQAFSAIKAYLCYHSEDTSFMMAIVQVCQSITPDKAKGYSKASGYIA</sequence>
<dbReference type="HOGENOM" id="CLU_056788_12_1_1"/>
<evidence type="ECO:0000313" key="2">
    <source>
        <dbReference type="Proteomes" id="UP000054538"/>
    </source>
</evidence>
<dbReference type="OrthoDB" id="2266637at2759"/>
<dbReference type="AlphaFoldDB" id="A0A0D0D417"/>
<feature type="non-terminal residue" evidence="1">
    <location>
        <position position="1"/>
    </location>
</feature>
<evidence type="ECO:0000313" key="1">
    <source>
        <dbReference type="EMBL" id="KIK91252.1"/>
    </source>
</evidence>
<proteinExistence type="predicted"/>
<reference evidence="1 2" key="1">
    <citation type="submission" date="2014-04" db="EMBL/GenBank/DDBJ databases">
        <authorList>
            <consortium name="DOE Joint Genome Institute"/>
            <person name="Kuo A."/>
            <person name="Kohler A."/>
            <person name="Jargeat P."/>
            <person name="Nagy L.G."/>
            <person name="Floudas D."/>
            <person name="Copeland A."/>
            <person name="Barry K.W."/>
            <person name="Cichocki N."/>
            <person name="Veneault-Fourrey C."/>
            <person name="LaButti K."/>
            <person name="Lindquist E.A."/>
            <person name="Lipzen A."/>
            <person name="Lundell T."/>
            <person name="Morin E."/>
            <person name="Murat C."/>
            <person name="Sun H."/>
            <person name="Tunlid A."/>
            <person name="Henrissat B."/>
            <person name="Grigoriev I.V."/>
            <person name="Hibbett D.S."/>
            <person name="Martin F."/>
            <person name="Nordberg H.P."/>
            <person name="Cantor M.N."/>
            <person name="Hua S.X."/>
        </authorList>
    </citation>
    <scope>NUCLEOTIDE SEQUENCE [LARGE SCALE GENOMIC DNA]</scope>
    <source>
        <strain evidence="1 2">Ve08.2h10</strain>
    </source>
</reference>
<gene>
    <name evidence="1" type="ORF">PAXRUDRAFT_149911</name>
</gene>
<dbReference type="InParanoid" id="A0A0D0D417"/>
<accession>A0A0D0D417</accession>